<keyword evidence="1" id="KW-0489">Methyltransferase</keyword>
<dbReference type="GO" id="GO:0008168">
    <property type="term" value="F:methyltransferase activity"/>
    <property type="evidence" value="ECO:0007669"/>
    <property type="project" value="UniProtKB-KW"/>
</dbReference>
<evidence type="ECO:0000313" key="1">
    <source>
        <dbReference type="EMBL" id="SFN16763.1"/>
    </source>
</evidence>
<dbReference type="GO" id="GO:0032259">
    <property type="term" value="P:methylation"/>
    <property type="evidence" value="ECO:0007669"/>
    <property type="project" value="UniProtKB-KW"/>
</dbReference>
<dbReference type="Gene3D" id="3.40.50.150">
    <property type="entry name" value="Vaccinia Virus protein VP39"/>
    <property type="match status" value="1"/>
</dbReference>
<name>A0A1I4WUA1_9GAMM</name>
<dbReference type="SUPFAM" id="SSF53335">
    <property type="entry name" value="S-adenosyl-L-methionine-dependent methyltransferases"/>
    <property type="match status" value="1"/>
</dbReference>
<dbReference type="AlphaFoldDB" id="A0A1I4WUA1"/>
<accession>A0A1I4WUA1</accession>
<reference evidence="2" key="1">
    <citation type="submission" date="2016-10" db="EMBL/GenBank/DDBJ databases">
        <authorList>
            <person name="Varghese N."/>
            <person name="Submissions S."/>
        </authorList>
    </citation>
    <scope>NUCLEOTIDE SEQUENCE [LARGE SCALE GENOMIC DNA]</scope>
    <source>
        <strain evidence="2">N6PO6</strain>
    </source>
</reference>
<dbReference type="EMBL" id="FOVC01000003">
    <property type="protein sequence ID" value="SFN16763.1"/>
    <property type="molecule type" value="Genomic_DNA"/>
</dbReference>
<organism evidence="1 2">
    <name type="scientific">Izhakiella capsodis</name>
    <dbReference type="NCBI Taxonomy" id="1367852"/>
    <lineage>
        <taxon>Bacteria</taxon>
        <taxon>Pseudomonadati</taxon>
        <taxon>Pseudomonadota</taxon>
        <taxon>Gammaproteobacteria</taxon>
        <taxon>Enterobacterales</taxon>
        <taxon>Erwiniaceae</taxon>
        <taxon>Izhakiella</taxon>
    </lineage>
</organism>
<keyword evidence="1" id="KW-0808">Transferase</keyword>
<dbReference type="OrthoDB" id="9805585at2"/>
<dbReference type="InterPro" id="IPR029063">
    <property type="entry name" value="SAM-dependent_MTases_sf"/>
</dbReference>
<sequence length="190" mass="21691">MQTRALPDLPKTTSNVYTSYIRQFLASPRTVGSVIPSSATLCRTMMNQIDWSETFTIAELGSASGVLTKKVLWRMHPDAQLDAYEINPQFIPQLQAINNKRLNVVAASAEQLIRPYDAIFSCLPLLSMPLRVVTRIMHQVQHNLSPQGTFIQFQYSPFSEKLLSRYFDWQRVMVLKNIPPALVYVCTLRK</sequence>
<keyword evidence="2" id="KW-1185">Reference proteome</keyword>
<dbReference type="RefSeq" id="WP_092876285.1">
    <property type="nucleotide sequence ID" value="NZ_FOVC01000003.1"/>
</dbReference>
<evidence type="ECO:0000313" key="2">
    <source>
        <dbReference type="Proteomes" id="UP000242222"/>
    </source>
</evidence>
<dbReference type="STRING" id="1367852.SAMN05216516_10347"/>
<dbReference type="Proteomes" id="UP000242222">
    <property type="component" value="Unassembled WGS sequence"/>
</dbReference>
<gene>
    <name evidence="1" type="ORF">SAMN05216516_10347</name>
</gene>
<proteinExistence type="predicted"/>
<protein>
    <submittedName>
        <fullName evidence="1">Phospholipid N-methyltransferase</fullName>
    </submittedName>
</protein>